<dbReference type="PROSITE" id="PS00895">
    <property type="entry name" value="3_HYDROXYISOBUT_DH"/>
    <property type="match status" value="1"/>
</dbReference>
<dbReference type="PANTHER" id="PTHR10961:SF7">
    <property type="entry name" value="FAD DEPENDENT OXIDOREDUCTASE DOMAIN-CONTAINING PROTEIN"/>
    <property type="match status" value="1"/>
</dbReference>
<evidence type="ECO:0000256" key="3">
    <source>
        <dbReference type="ARBA" id="ARBA00022827"/>
    </source>
</evidence>
<keyword evidence="4" id="KW-0560">Oxidoreductase</keyword>
<evidence type="ECO:0000256" key="1">
    <source>
        <dbReference type="ARBA" id="ARBA00001974"/>
    </source>
</evidence>
<dbReference type="RefSeq" id="WP_035355657.1">
    <property type="nucleotide sequence ID" value="NZ_JBCNGA010000030.1"/>
</dbReference>
<dbReference type="GO" id="GO:0050660">
    <property type="term" value="F:flavin adenine dinucleotide binding"/>
    <property type="evidence" value="ECO:0007669"/>
    <property type="project" value="InterPro"/>
</dbReference>
<evidence type="ECO:0000259" key="5">
    <source>
        <dbReference type="Pfam" id="PF01266"/>
    </source>
</evidence>
<dbReference type="InterPro" id="IPR045170">
    <property type="entry name" value="MTOX"/>
</dbReference>
<protein>
    <recommendedName>
        <fullName evidence="5">FAD dependent oxidoreductase domain-containing protein</fullName>
    </recommendedName>
</protein>
<dbReference type="Pfam" id="PF01266">
    <property type="entry name" value="DAO"/>
    <property type="match status" value="1"/>
</dbReference>
<accession>A0A0A6XWM5</accession>
<sequence>MNKTYDVIVIGLGGMGSAAAYHLMKKGLRVLGIDRFQPPHQFGSSHGHTRIFREAYLEGASYVPLAQRAHALWRRLEEESGKDLLAEIGGVMIGPENCEIVQGTITSAKQYNLPYEMLSAKEMAKRFPAFYLAEDEVAVYEKTAGVLFPEACIEACLKIAISEGLEIKTDERVLKWGQEGGGITVYTEKGIYKAEKLVISAGAWNPDLFGFTIPLEVQRKVPTWFQAMNKPEIFNPDQFPIFCWHYTNDLNIYGMPGFHGEGTKVAFHQGGLIGTADGLDREVSSEEIAPIQRLVAERFPDLNINDVTIDTCFYTNTPDGHFVLGKHPNYDNVAIAGGFSGHGFKFCSVIGEILSDLVIKGKTNHDITLFDPVRFQKS</sequence>
<dbReference type="EMBL" id="JRUN01000054">
    <property type="protein sequence ID" value="KHD84532.1"/>
    <property type="molecule type" value="Genomic_DNA"/>
</dbReference>
<dbReference type="SUPFAM" id="SSF54373">
    <property type="entry name" value="FAD-linked reductases, C-terminal domain"/>
    <property type="match status" value="1"/>
</dbReference>
<dbReference type="InterPro" id="IPR006076">
    <property type="entry name" value="FAD-dep_OxRdtase"/>
</dbReference>
<proteinExistence type="predicted"/>
<dbReference type="Proteomes" id="UP000030588">
    <property type="component" value="Unassembled WGS sequence"/>
</dbReference>
<dbReference type="InterPro" id="IPR002204">
    <property type="entry name" value="3-OH-isobutyrate_DH-rel_CS"/>
</dbReference>
<dbReference type="Gene3D" id="3.50.50.60">
    <property type="entry name" value="FAD/NAD(P)-binding domain"/>
    <property type="match status" value="1"/>
</dbReference>
<dbReference type="Gene3D" id="3.30.9.10">
    <property type="entry name" value="D-Amino Acid Oxidase, subunit A, domain 2"/>
    <property type="match status" value="1"/>
</dbReference>
<dbReference type="OrthoDB" id="9794226at2"/>
<dbReference type="AlphaFoldDB" id="A0A0A6XWM5"/>
<organism evidence="6 7">
    <name type="scientific">Heyndrickxia ginsengihumi</name>
    <dbReference type="NCBI Taxonomy" id="363870"/>
    <lineage>
        <taxon>Bacteria</taxon>
        <taxon>Bacillati</taxon>
        <taxon>Bacillota</taxon>
        <taxon>Bacilli</taxon>
        <taxon>Bacillales</taxon>
        <taxon>Bacillaceae</taxon>
        <taxon>Heyndrickxia</taxon>
    </lineage>
</organism>
<evidence type="ECO:0000313" key="7">
    <source>
        <dbReference type="Proteomes" id="UP000030588"/>
    </source>
</evidence>
<evidence type="ECO:0000313" key="6">
    <source>
        <dbReference type="EMBL" id="KHD84532.1"/>
    </source>
</evidence>
<gene>
    <name evidence="6" type="ORF">NG54_14955</name>
</gene>
<dbReference type="GO" id="GO:0008115">
    <property type="term" value="F:sarcosine oxidase activity"/>
    <property type="evidence" value="ECO:0007669"/>
    <property type="project" value="TreeGrafter"/>
</dbReference>
<feature type="domain" description="FAD dependent oxidoreductase" evidence="5">
    <location>
        <begin position="6"/>
        <end position="357"/>
    </location>
</feature>
<keyword evidence="2" id="KW-0285">Flavoprotein</keyword>
<dbReference type="PANTHER" id="PTHR10961">
    <property type="entry name" value="PEROXISOMAL SARCOSINE OXIDASE"/>
    <property type="match status" value="1"/>
</dbReference>
<dbReference type="NCBIfam" id="NF008425">
    <property type="entry name" value="PRK11259.1"/>
    <property type="match status" value="1"/>
</dbReference>
<name>A0A0A6XWM5_9BACI</name>
<evidence type="ECO:0000256" key="4">
    <source>
        <dbReference type="ARBA" id="ARBA00023002"/>
    </source>
</evidence>
<dbReference type="SUPFAM" id="SSF51905">
    <property type="entry name" value="FAD/NAD(P)-binding domain"/>
    <property type="match status" value="1"/>
</dbReference>
<comment type="cofactor">
    <cofactor evidence="1">
        <name>FAD</name>
        <dbReference type="ChEBI" id="CHEBI:57692"/>
    </cofactor>
</comment>
<comment type="caution">
    <text evidence="6">The sequence shown here is derived from an EMBL/GenBank/DDBJ whole genome shotgun (WGS) entry which is preliminary data.</text>
</comment>
<reference evidence="6 7" key="1">
    <citation type="submission" date="2014-10" db="EMBL/GenBank/DDBJ databases">
        <title>Draft genome of phytase producing Bacillus ginsengihumi strain M2.11.</title>
        <authorList>
            <person name="Toymentseva A."/>
            <person name="Boulygina E.A."/>
            <person name="Kazakov S.V."/>
            <person name="Kayumov I."/>
            <person name="Suleimanova A.D."/>
            <person name="Mardanova A.M."/>
            <person name="Maria S.N."/>
            <person name="Sergey M.Y."/>
            <person name="Sharipova M.R."/>
        </authorList>
    </citation>
    <scope>NUCLEOTIDE SEQUENCE [LARGE SCALE GENOMIC DNA]</scope>
    <source>
        <strain evidence="6 7">M2.11</strain>
    </source>
</reference>
<dbReference type="InterPro" id="IPR036188">
    <property type="entry name" value="FAD/NAD-bd_sf"/>
</dbReference>
<dbReference type="STRING" id="363870.NG54_14955"/>
<keyword evidence="3" id="KW-0274">FAD</keyword>
<evidence type="ECO:0000256" key="2">
    <source>
        <dbReference type="ARBA" id="ARBA00022630"/>
    </source>
</evidence>